<dbReference type="CDD" id="cd03124">
    <property type="entry name" value="alpha_CA_prokaryotic_like"/>
    <property type="match status" value="1"/>
</dbReference>
<dbReference type="InterPro" id="IPR018338">
    <property type="entry name" value="Carbonic_anhydrase_a-class_CS"/>
</dbReference>
<evidence type="ECO:0000256" key="3">
    <source>
        <dbReference type="ARBA" id="ARBA00010718"/>
    </source>
</evidence>
<evidence type="ECO:0000256" key="1">
    <source>
        <dbReference type="ARBA" id="ARBA00001947"/>
    </source>
</evidence>
<proteinExistence type="inferred from homology"/>
<evidence type="ECO:0000313" key="13">
    <source>
        <dbReference type="Proteomes" id="UP000060487"/>
    </source>
</evidence>
<dbReference type="PROSITE" id="PS51144">
    <property type="entry name" value="ALPHA_CA_2"/>
    <property type="match status" value="1"/>
</dbReference>
<dbReference type="PANTHER" id="PTHR18952">
    <property type="entry name" value="CARBONIC ANHYDRASE"/>
    <property type="match status" value="1"/>
</dbReference>
<dbReference type="Gene3D" id="3.10.200.10">
    <property type="entry name" value="Alpha carbonic anhydrase"/>
    <property type="match status" value="1"/>
</dbReference>
<comment type="function">
    <text evidence="2 10">Reversible hydration of carbon dioxide.</text>
</comment>
<dbReference type="RefSeq" id="WP_085051509.1">
    <property type="nucleotide sequence ID" value="NZ_LNQR01000032.1"/>
</dbReference>
<accession>A0ABR5SHD5</accession>
<dbReference type="InterPro" id="IPR023561">
    <property type="entry name" value="Carbonic_anhydrase_a-class"/>
</dbReference>
<keyword evidence="8 10" id="KW-0456">Lyase</keyword>
<evidence type="ECO:0000256" key="2">
    <source>
        <dbReference type="ARBA" id="ARBA00002904"/>
    </source>
</evidence>
<organism evidence="12 13">
    <name type="scientific">Candidatus Magnetominusculus xianensis</name>
    <dbReference type="NCBI Taxonomy" id="1748249"/>
    <lineage>
        <taxon>Bacteria</taxon>
        <taxon>Pseudomonadati</taxon>
        <taxon>Nitrospirota</taxon>
        <taxon>Nitrospiria</taxon>
        <taxon>Nitrospirales</taxon>
        <taxon>Nitrospiraceae</taxon>
        <taxon>Candidatus Magnetominusculus</taxon>
    </lineage>
</organism>
<gene>
    <name evidence="12" type="primary">cah</name>
    <name evidence="12" type="ORF">ASN18_0928</name>
</gene>
<keyword evidence="7 10" id="KW-0862">Zinc</keyword>
<dbReference type="PANTHER" id="PTHR18952:SF265">
    <property type="entry name" value="CARBONIC ANHYDRASE"/>
    <property type="match status" value="1"/>
</dbReference>
<dbReference type="EMBL" id="LNQR01000032">
    <property type="protein sequence ID" value="KWT91104.1"/>
    <property type="molecule type" value="Genomic_DNA"/>
</dbReference>
<dbReference type="SMART" id="SM01057">
    <property type="entry name" value="Carb_anhydrase"/>
    <property type="match status" value="1"/>
</dbReference>
<dbReference type="Proteomes" id="UP000060487">
    <property type="component" value="Unassembled WGS sequence"/>
</dbReference>
<evidence type="ECO:0000256" key="10">
    <source>
        <dbReference type="RuleBase" id="RU367011"/>
    </source>
</evidence>
<dbReference type="InterPro" id="IPR036398">
    <property type="entry name" value="CA_dom_sf"/>
</dbReference>
<dbReference type="PROSITE" id="PS00162">
    <property type="entry name" value="ALPHA_CA_1"/>
    <property type="match status" value="1"/>
</dbReference>
<reference evidence="12 13" key="1">
    <citation type="submission" date="2015-11" db="EMBL/GenBank/DDBJ databases">
        <authorList>
            <person name="Lin W."/>
        </authorList>
    </citation>
    <scope>NUCLEOTIDE SEQUENCE [LARGE SCALE GENOMIC DNA]</scope>
    <source>
        <strain evidence="12 13">HCH-1</strain>
    </source>
</reference>
<name>A0ABR5SHD5_9BACT</name>
<dbReference type="InterPro" id="IPR041891">
    <property type="entry name" value="Alpha_CA_prokaryot-like"/>
</dbReference>
<evidence type="ECO:0000256" key="5">
    <source>
        <dbReference type="ARBA" id="ARBA00014628"/>
    </source>
</evidence>
<dbReference type="GO" id="GO:0004089">
    <property type="term" value="F:carbonate dehydratase activity"/>
    <property type="evidence" value="ECO:0007669"/>
    <property type="project" value="UniProtKB-EC"/>
</dbReference>
<evidence type="ECO:0000259" key="11">
    <source>
        <dbReference type="PROSITE" id="PS51144"/>
    </source>
</evidence>
<comment type="caution">
    <text evidence="12">The sequence shown here is derived from an EMBL/GenBank/DDBJ whole genome shotgun (WGS) entry which is preliminary data.</text>
</comment>
<evidence type="ECO:0000256" key="6">
    <source>
        <dbReference type="ARBA" id="ARBA00022723"/>
    </source>
</evidence>
<dbReference type="Pfam" id="PF00194">
    <property type="entry name" value="Carb_anhydrase"/>
    <property type="match status" value="1"/>
</dbReference>
<dbReference type="InterPro" id="IPR001148">
    <property type="entry name" value="CA_dom"/>
</dbReference>
<protein>
    <recommendedName>
        <fullName evidence="5 10">Carbonic anhydrase</fullName>
        <ecNumber evidence="4 10">4.2.1.1</ecNumber>
    </recommendedName>
</protein>
<dbReference type="EC" id="4.2.1.1" evidence="4 10"/>
<evidence type="ECO:0000256" key="8">
    <source>
        <dbReference type="ARBA" id="ARBA00023239"/>
    </source>
</evidence>
<sequence length="273" mass="30524">MADERKNRFNLRTDGLNVCVLIVALLAYTGNGYAGEDKETGRAKSEHKTHWTYEGDSGPIKWGDLTSEYAVCKVGKHQSPVDIKDMKKADMKIPFRVNYKAVPLKMINNGHTIQVNYAPGSTITIYGKTYQLVQFHFHHPSEHTVTGKDYPMELHLVHRNDLGELAVLGIFMTEGKENATIKTLWENLPEKVNEEKSLPCINVNASALLPKMDNIIVYTGSLTTPPCSEGVSWNVAKGTIEVSKSQIDKFKSVIGKNARPVQPINDRQLQESK</sequence>
<evidence type="ECO:0000256" key="7">
    <source>
        <dbReference type="ARBA" id="ARBA00022833"/>
    </source>
</evidence>
<comment type="catalytic activity">
    <reaction evidence="9 10">
        <text>hydrogencarbonate + H(+) = CO2 + H2O</text>
        <dbReference type="Rhea" id="RHEA:10748"/>
        <dbReference type="ChEBI" id="CHEBI:15377"/>
        <dbReference type="ChEBI" id="CHEBI:15378"/>
        <dbReference type="ChEBI" id="CHEBI:16526"/>
        <dbReference type="ChEBI" id="CHEBI:17544"/>
        <dbReference type="EC" id="4.2.1.1"/>
    </reaction>
</comment>
<comment type="cofactor">
    <cofactor evidence="1 10">
        <name>Zn(2+)</name>
        <dbReference type="ChEBI" id="CHEBI:29105"/>
    </cofactor>
</comment>
<evidence type="ECO:0000256" key="4">
    <source>
        <dbReference type="ARBA" id="ARBA00012925"/>
    </source>
</evidence>
<evidence type="ECO:0000313" key="12">
    <source>
        <dbReference type="EMBL" id="KWT91104.1"/>
    </source>
</evidence>
<keyword evidence="13" id="KW-1185">Reference proteome</keyword>
<keyword evidence="6 10" id="KW-0479">Metal-binding</keyword>
<comment type="similarity">
    <text evidence="3 10">Belongs to the alpha-carbonic anhydrase family.</text>
</comment>
<dbReference type="SUPFAM" id="SSF51069">
    <property type="entry name" value="Carbonic anhydrase"/>
    <property type="match status" value="1"/>
</dbReference>
<evidence type="ECO:0000256" key="9">
    <source>
        <dbReference type="ARBA" id="ARBA00048348"/>
    </source>
</evidence>
<feature type="domain" description="Alpha-carbonic anhydrase" evidence="11">
    <location>
        <begin position="49"/>
        <end position="273"/>
    </location>
</feature>